<dbReference type="Pfam" id="PF23271">
    <property type="entry name" value="HEAT_GCN1"/>
    <property type="match status" value="1"/>
</dbReference>
<dbReference type="CTD" id="23332"/>
<dbReference type="PANTHER" id="PTHR21567">
    <property type="entry name" value="CLASP"/>
    <property type="match status" value="1"/>
</dbReference>
<evidence type="ECO:0000256" key="3">
    <source>
        <dbReference type="ARBA" id="ARBA00004601"/>
    </source>
</evidence>
<evidence type="ECO:0000256" key="16">
    <source>
        <dbReference type="ARBA" id="ARBA00023328"/>
    </source>
</evidence>
<dbReference type="SUPFAM" id="SSF48371">
    <property type="entry name" value="ARM repeat"/>
    <property type="match status" value="2"/>
</dbReference>
<gene>
    <name evidence="25" type="primary">CLASP1</name>
</gene>
<dbReference type="InterPro" id="IPR021133">
    <property type="entry name" value="HEAT_type_2"/>
</dbReference>
<dbReference type="InterPro" id="IPR016024">
    <property type="entry name" value="ARM-type_fold"/>
</dbReference>
<evidence type="ECO:0000256" key="10">
    <source>
        <dbReference type="ARBA" id="ARBA00022737"/>
    </source>
</evidence>
<feature type="compositionally biased region" description="Low complexity" evidence="22">
    <location>
        <begin position="545"/>
        <end position="567"/>
    </location>
</feature>
<dbReference type="Gene3D" id="1.25.10.10">
    <property type="entry name" value="Leucine-rich Repeat Variant"/>
    <property type="match status" value="4"/>
</dbReference>
<evidence type="ECO:0000259" key="23">
    <source>
        <dbReference type="SMART" id="SM01349"/>
    </source>
</evidence>
<evidence type="ECO:0000256" key="22">
    <source>
        <dbReference type="SAM" id="MobiDB-lite"/>
    </source>
</evidence>
<dbReference type="FunFam" id="1.25.10.10:FF:000005">
    <property type="entry name" value="CLIP-associating protein 1 isoform 2"/>
    <property type="match status" value="1"/>
</dbReference>
<keyword evidence="8" id="KW-0132">Cell division</keyword>
<feature type="domain" description="TOG" evidence="23">
    <location>
        <begin position="812"/>
        <end position="1049"/>
    </location>
</feature>
<feature type="compositionally biased region" description="Polar residues" evidence="22">
    <location>
        <begin position="645"/>
        <end position="659"/>
    </location>
</feature>
<feature type="region of interest" description="Disordered" evidence="22">
    <location>
        <begin position="1123"/>
        <end position="1192"/>
    </location>
</feature>
<evidence type="ECO:0000256" key="17">
    <source>
        <dbReference type="ARBA" id="ARBA00055763"/>
    </source>
</evidence>
<feature type="repeat" description="HEAT" evidence="20">
    <location>
        <begin position="168"/>
        <end position="206"/>
    </location>
</feature>
<evidence type="ECO:0000256" key="6">
    <source>
        <dbReference type="ARBA" id="ARBA00022454"/>
    </source>
</evidence>
<feature type="region of interest" description="Disordered" evidence="22">
    <location>
        <begin position="1042"/>
        <end position="1086"/>
    </location>
</feature>
<feature type="compositionally biased region" description="Polar residues" evidence="22">
    <location>
        <begin position="1165"/>
        <end position="1175"/>
    </location>
</feature>
<keyword evidence="12" id="KW-0995">Kinetochore</keyword>
<evidence type="ECO:0000256" key="19">
    <source>
        <dbReference type="ARBA" id="ARBA00083433"/>
    </source>
</evidence>
<feature type="domain" description="TOG" evidence="23">
    <location>
        <begin position="1"/>
        <end position="232"/>
    </location>
</feature>
<dbReference type="GO" id="GO:0043515">
    <property type="term" value="F:kinetochore binding"/>
    <property type="evidence" value="ECO:0007669"/>
    <property type="project" value="TreeGrafter"/>
</dbReference>
<dbReference type="GO" id="GO:0005794">
    <property type="term" value="C:Golgi apparatus"/>
    <property type="evidence" value="ECO:0007669"/>
    <property type="project" value="UniProtKB-SubCell"/>
</dbReference>
<keyword evidence="15" id="KW-0131">Cell cycle</keyword>
<feature type="compositionally biased region" description="Polar residues" evidence="22">
    <location>
        <begin position="716"/>
        <end position="725"/>
    </location>
</feature>
<comment type="subcellular location">
    <subcellularLocation>
        <location evidence="4">Chromosome</location>
        <location evidence="4">Centromere</location>
        <location evidence="4">Kinetochore</location>
    </subcellularLocation>
    <subcellularLocation>
        <location evidence="2">Cytoplasm</location>
        <location evidence="2">Cytoskeleton</location>
        <location evidence="2">Microtubule organizing center</location>
        <location evidence="2">Centrosome</location>
    </subcellularLocation>
    <subcellularLocation>
        <location evidence="1">Cytoplasm</location>
        <location evidence="1">Cytoskeleton</location>
        <location evidence="1">Spindle</location>
    </subcellularLocation>
    <subcellularLocation>
        <location evidence="3">Golgi apparatus</location>
        <location evidence="3">trans-Golgi network</location>
    </subcellularLocation>
</comment>
<dbReference type="GO" id="GO:0030010">
    <property type="term" value="P:establishment of cell polarity"/>
    <property type="evidence" value="ECO:0007669"/>
    <property type="project" value="UniProtKB-ARBA"/>
</dbReference>
<dbReference type="Pfam" id="PF12348">
    <property type="entry name" value="CLASP_N"/>
    <property type="match status" value="2"/>
</dbReference>
<dbReference type="GO" id="GO:0051301">
    <property type="term" value="P:cell division"/>
    <property type="evidence" value="ECO:0007669"/>
    <property type="project" value="UniProtKB-KW"/>
</dbReference>
<dbReference type="Pfam" id="PF21040">
    <property type="entry name" value="CEP104-like_TOG"/>
    <property type="match status" value="1"/>
</dbReference>
<keyword evidence="9" id="KW-0493">Microtubule</keyword>
<feature type="compositionally biased region" description="Low complexity" evidence="22">
    <location>
        <begin position="574"/>
        <end position="594"/>
    </location>
</feature>
<dbReference type="SMART" id="SM01349">
    <property type="entry name" value="TOG"/>
    <property type="match status" value="4"/>
</dbReference>
<feature type="coiled-coil region" evidence="21">
    <location>
        <begin position="1231"/>
        <end position="1258"/>
    </location>
</feature>
<evidence type="ECO:0000256" key="12">
    <source>
        <dbReference type="ARBA" id="ARBA00022838"/>
    </source>
</evidence>
<comment type="similarity">
    <text evidence="5">Belongs to the CLASP family.</text>
</comment>
<organism evidence="24 25">
    <name type="scientific">Physeter macrocephalus</name>
    <name type="common">Sperm whale</name>
    <name type="synonym">Physeter catodon</name>
    <dbReference type="NCBI Taxonomy" id="9755"/>
    <lineage>
        <taxon>Eukaryota</taxon>
        <taxon>Metazoa</taxon>
        <taxon>Chordata</taxon>
        <taxon>Craniata</taxon>
        <taxon>Vertebrata</taxon>
        <taxon>Euteleostomi</taxon>
        <taxon>Mammalia</taxon>
        <taxon>Eutheria</taxon>
        <taxon>Laurasiatheria</taxon>
        <taxon>Artiodactyla</taxon>
        <taxon>Whippomorpha</taxon>
        <taxon>Cetacea</taxon>
        <taxon>Odontoceti</taxon>
        <taxon>Physeteridae</taxon>
        <taxon>Physeter</taxon>
    </lineage>
</organism>
<feature type="compositionally biased region" description="Basic and acidic residues" evidence="22">
    <location>
        <begin position="1123"/>
        <end position="1139"/>
    </location>
</feature>
<evidence type="ECO:0000256" key="13">
    <source>
        <dbReference type="ARBA" id="ARBA00023034"/>
    </source>
</evidence>
<dbReference type="FunFam" id="1.25.10.10:FF:000031">
    <property type="entry name" value="CLIP-associating protein 1 isoform 2"/>
    <property type="match status" value="1"/>
</dbReference>
<sequence>MEPRMEACLAQVLQKDVGKRLQVGQELIDYFSDKQKSADLEHDQTTLDKLVDGLATFWVNSSNYKVVLLGMDILSSLVTRLQDRFKAQIGTVLPSLIDRLGDAKDSVREQDQALLLKIMDQAANPQYVWDRMLGGFKHKNFRTREGTCLCLVATLNASGAHTLTLSKIVPHICNLLGDPNSQVRDAAINSLVEIYRHVGERVRADLSKKGLPQSRLNVIFTKFDEVQKSGNMIQSANDKNFDDEDSVDGNRPSSASSTSSKAPASSRRNVGMGATRRLGSSTLGSKSSAAKEGAGAVDEEDFIKAFDDVPVVQIYSSRDLEESVNKIREILSDDKHDWEQRVNALKKIRSLLLAGAAEYDNFFQHLRLLDGAFKLSAKDLRSQVVREACITLGHLSSVLGSKFDHGAEAIMPTIFNLIPNSAKIMATSGVVAVRLIIRHTHIPRLIPIITSNCTSKSVAVRRRCFEFLDLLLQEWQTHSLERHISVLAETIKKGIHDADSEARIEARKCYWGFHSHFSREAEHLYHTLEPSYQRALQSHLKSSDSVVSLPQSDRSSSSSQESLNRPLSAKRSPTGSATSRASTVSSKSVSTTGSLQRSRSDIDVNAAASAKSKVPSAPGAAPFSSAAALPPGSYASLGRIRTRRQSSGSATNVTSTPSDSRGRSRAKVVSQSQPGSRSSSPGKLLGSGYSALAGGSSRGPPATPSSEKRSKIPRSQGCSRETSPNRIGLDRFGLGQAGRIPGSVNAMRVLSTSADLEAAVADALLLGDSRSKKPVRRRYEPYGMYSDDDANSDASSVCSERSYSSRNGGIPHYLRQTEDVAEVLNHCASSNWSERKEGLLGLQNLLKSQRTLSRVELKRLCEIFTRMFADPHSKVFSMFLETLVDFIIIHKGDLQDWLFVLLTQLLKKMGADLLGSVQAKVQKALDVTRDSFPFDQQFNILMRFIVDQTQTPNLKVKVAILKYIESLARQMDPTDFINSSETRLAVSRIITWTTEPKSSDVRKAAQIVLISLFELNTPEFTMLLGALPKTFQDGATKLLHNHLKNSSNTSVGSPSNTIGRTPSRHPSSRTSPLTSPTNCSHGGLSPSMLDYDTENLNSEEIYSSLRGVTEAIEKFSFRSQEDLNEPIKRDGRKDCDVSRDGGITSPATEGRGGSDAVEGGRTALDNKTSLLNTQPPRAFPGPRARDYSPYPYSDTISTYDKTALKEAVFDDDMEQLRDVPIDHSDLVADLLKELSNHNERVEERKGALLELLKIAREDSLGVWEEHFKTVLLLLLETLGDKDHSIRALALRVLRETLRSQPARFKHYAELTIMKTLEAHKDSHKEVVRAAEEAASTLASSIHPEQCIKVLCPIIQTADYPINLAAIKMQTKVVERIAKESLLQLLADIIPGLLQGYDNTESSVRKASVFCLVAIYSVIGEELKPHLAQLTGSKMKLLNLYIKRAQTTNSNSSSSSDVSTHS</sequence>
<dbReference type="GO" id="GO:0000776">
    <property type="term" value="C:kinetochore"/>
    <property type="evidence" value="ECO:0007669"/>
    <property type="project" value="UniProtKB-KW"/>
</dbReference>
<evidence type="ECO:0000313" key="24">
    <source>
        <dbReference type="Proteomes" id="UP000248484"/>
    </source>
</evidence>
<evidence type="ECO:0000313" key="25">
    <source>
        <dbReference type="RefSeq" id="XP_054943251.1"/>
    </source>
</evidence>
<dbReference type="InterPro" id="IPR024395">
    <property type="entry name" value="CLASP_N_dom"/>
</dbReference>
<dbReference type="InterPro" id="IPR011989">
    <property type="entry name" value="ARM-like"/>
</dbReference>
<evidence type="ECO:0000256" key="21">
    <source>
        <dbReference type="SAM" id="Coils"/>
    </source>
</evidence>
<dbReference type="GO" id="GO:0005876">
    <property type="term" value="C:spindle microtubule"/>
    <property type="evidence" value="ECO:0007669"/>
    <property type="project" value="TreeGrafter"/>
</dbReference>
<dbReference type="GO" id="GO:0005881">
    <property type="term" value="C:cytoplasmic microtubule"/>
    <property type="evidence" value="ECO:0007669"/>
    <property type="project" value="TreeGrafter"/>
</dbReference>
<dbReference type="RefSeq" id="XP_054943251.1">
    <property type="nucleotide sequence ID" value="XM_055087276.1"/>
</dbReference>
<dbReference type="GO" id="GO:0005813">
    <property type="term" value="C:centrosome"/>
    <property type="evidence" value="ECO:0007669"/>
    <property type="project" value="UniProtKB-SubCell"/>
</dbReference>
<evidence type="ECO:0000256" key="11">
    <source>
        <dbReference type="ARBA" id="ARBA00022776"/>
    </source>
</evidence>
<keyword evidence="6" id="KW-0158">Chromosome</keyword>
<feature type="domain" description="TOG" evidence="23">
    <location>
        <begin position="313"/>
        <end position="551"/>
    </location>
</feature>
<evidence type="ECO:0000256" key="8">
    <source>
        <dbReference type="ARBA" id="ARBA00022618"/>
    </source>
</evidence>
<evidence type="ECO:0000256" key="4">
    <source>
        <dbReference type="ARBA" id="ARBA00004629"/>
    </source>
</evidence>
<comment type="function">
    <text evidence="17">Microtubule plus-end tracking protein that promotes the stabilization of dynamic microtubules. Involved in the nucleation of noncentrosomal microtubules originating from the trans-Golgi network (TGN). Required for the polarization of the cytoplasmic microtubule arrays in migrating cells towards the leading edge of the cell. May act at the cell cortex to enhance the frequency of rescue of depolymerizing microtubules by attaching their plus-ends to cortical platforms composed of ERC1 and PHLDB2. This cortical microtubule stabilizing activity is regulated at least in part by phosphatidylinositol 3-kinase signaling. Also performs a similar stabilizing function at the kinetochore which is essential for the bipolar alignment of chromosomes on the mitotic spindle.</text>
</comment>
<evidence type="ECO:0000256" key="9">
    <source>
        <dbReference type="ARBA" id="ARBA00022701"/>
    </source>
</evidence>
<keyword evidence="16" id="KW-0137">Centromere</keyword>
<evidence type="ECO:0000256" key="5">
    <source>
        <dbReference type="ARBA" id="ARBA00009549"/>
    </source>
</evidence>
<evidence type="ECO:0000256" key="2">
    <source>
        <dbReference type="ARBA" id="ARBA00004300"/>
    </source>
</evidence>
<keyword evidence="21" id="KW-0175">Coiled coil</keyword>
<evidence type="ECO:0000256" key="18">
    <source>
        <dbReference type="ARBA" id="ARBA00071710"/>
    </source>
</evidence>
<dbReference type="GO" id="GO:0007026">
    <property type="term" value="P:negative regulation of microtubule depolymerization"/>
    <property type="evidence" value="ECO:0007669"/>
    <property type="project" value="UniProtKB-ARBA"/>
</dbReference>
<feature type="region of interest" description="Disordered" evidence="22">
    <location>
        <begin position="543"/>
        <end position="732"/>
    </location>
</feature>
<dbReference type="GO" id="GO:0008017">
    <property type="term" value="F:microtubule binding"/>
    <property type="evidence" value="ECO:0007669"/>
    <property type="project" value="UniProtKB-ARBA"/>
</dbReference>
<feature type="region of interest" description="Disordered" evidence="22">
    <location>
        <begin position="235"/>
        <end position="292"/>
    </location>
</feature>
<dbReference type="Proteomes" id="UP000248484">
    <property type="component" value="Chromosome 2"/>
</dbReference>
<dbReference type="InterPro" id="IPR034085">
    <property type="entry name" value="TOG"/>
</dbReference>
<feature type="compositionally biased region" description="Low complexity" evidence="22">
    <location>
        <begin position="251"/>
        <end position="268"/>
    </location>
</feature>
<keyword evidence="10" id="KW-0677">Repeat</keyword>
<feature type="compositionally biased region" description="Low complexity" evidence="22">
    <location>
        <begin position="668"/>
        <end position="695"/>
    </location>
</feature>
<keyword evidence="13" id="KW-0333">Golgi apparatus</keyword>
<reference evidence="25" key="1">
    <citation type="submission" date="2025-08" db="UniProtKB">
        <authorList>
            <consortium name="RefSeq"/>
        </authorList>
    </citation>
    <scope>IDENTIFICATION</scope>
    <source>
        <tissue evidence="25">Muscle</tissue>
    </source>
</reference>
<keyword evidence="11" id="KW-0498">Mitosis</keyword>
<feature type="compositionally biased region" description="Low complexity" evidence="22">
    <location>
        <begin position="606"/>
        <end position="633"/>
    </location>
</feature>
<dbReference type="PANTHER" id="PTHR21567:SF28">
    <property type="entry name" value="CLIP-ASSOCIATING PROTEIN 1"/>
    <property type="match status" value="1"/>
</dbReference>
<evidence type="ECO:0000256" key="14">
    <source>
        <dbReference type="ARBA" id="ARBA00023212"/>
    </source>
</evidence>
<keyword evidence="7" id="KW-0963">Cytoplasm</keyword>
<evidence type="ECO:0000256" key="15">
    <source>
        <dbReference type="ARBA" id="ARBA00023306"/>
    </source>
</evidence>
<dbReference type="GO" id="GO:0045180">
    <property type="term" value="C:basal cortex"/>
    <property type="evidence" value="ECO:0007669"/>
    <property type="project" value="TreeGrafter"/>
</dbReference>
<protein>
    <recommendedName>
        <fullName evidence="18">CLIP-associating protein 1</fullName>
    </recommendedName>
    <alternativeName>
        <fullName evidence="19">Cytoplasmic linker-associated protein 1</fullName>
    </alternativeName>
</protein>
<evidence type="ECO:0000256" key="20">
    <source>
        <dbReference type="PROSITE-ProRule" id="PRU00103"/>
    </source>
</evidence>
<dbReference type="InterPro" id="IPR057546">
    <property type="entry name" value="HEAT_GCN1"/>
</dbReference>
<feature type="compositionally biased region" description="Polar residues" evidence="22">
    <location>
        <begin position="1044"/>
        <end position="1059"/>
    </location>
</feature>
<dbReference type="GO" id="GO:0040001">
    <property type="term" value="P:establishment of mitotic spindle localization"/>
    <property type="evidence" value="ECO:0007669"/>
    <property type="project" value="TreeGrafter"/>
</dbReference>
<evidence type="ECO:0000256" key="1">
    <source>
        <dbReference type="ARBA" id="ARBA00004186"/>
    </source>
</evidence>
<dbReference type="PROSITE" id="PS50077">
    <property type="entry name" value="HEAT_REPEAT"/>
    <property type="match status" value="1"/>
</dbReference>
<feature type="domain" description="TOG" evidence="23">
    <location>
        <begin position="1212"/>
        <end position="1450"/>
    </location>
</feature>
<evidence type="ECO:0000256" key="7">
    <source>
        <dbReference type="ARBA" id="ARBA00022490"/>
    </source>
</evidence>
<accession>A0A9W2WVI2</accession>
<dbReference type="GeneID" id="102987379"/>
<keyword evidence="14" id="KW-0206">Cytoskeleton</keyword>
<name>A0A9W2WVI2_PHYMC</name>
<proteinExistence type="inferred from homology"/>
<keyword evidence="24" id="KW-1185">Reference proteome</keyword>
<dbReference type="FunFam" id="1.25.10.10:FF:000001">
    <property type="entry name" value="CLIP-associating protein 1 isoform 2"/>
    <property type="match status" value="1"/>
</dbReference>
<dbReference type="FunFam" id="1.25.10.10:FF:000006">
    <property type="entry name" value="CLIP-associating protein 1 isoform 2"/>
    <property type="match status" value="1"/>
</dbReference>
<dbReference type="GO" id="GO:0072686">
    <property type="term" value="C:mitotic spindle"/>
    <property type="evidence" value="ECO:0007669"/>
    <property type="project" value="TreeGrafter"/>
</dbReference>
<dbReference type="GO" id="GO:0090307">
    <property type="term" value="P:mitotic spindle assembly"/>
    <property type="evidence" value="ECO:0007669"/>
    <property type="project" value="TreeGrafter"/>
</dbReference>
<feature type="compositionally biased region" description="Low complexity" evidence="22">
    <location>
        <begin position="1068"/>
        <end position="1077"/>
    </location>
</feature>